<dbReference type="RefSeq" id="WP_092616111.1">
    <property type="nucleotide sequence ID" value="NZ_FNCV01000002.1"/>
</dbReference>
<dbReference type="OrthoDB" id="8456317at2"/>
<reference evidence="4" key="1">
    <citation type="submission" date="2016-10" db="EMBL/GenBank/DDBJ databases">
        <authorList>
            <person name="Varghese N."/>
            <person name="Submissions S."/>
        </authorList>
    </citation>
    <scope>NUCLEOTIDE SEQUENCE [LARGE SCALE GENOMIC DNA]</scope>
    <source>
        <strain evidence="4">930I</strain>
    </source>
</reference>
<accession>A0A1G7WRX7</accession>
<name>A0A1G7WRX7_9PROT</name>
<proteinExistence type="predicted"/>
<evidence type="ECO:0000256" key="2">
    <source>
        <dbReference type="SAM" id="SignalP"/>
    </source>
</evidence>
<evidence type="ECO:0000313" key="3">
    <source>
        <dbReference type="EMBL" id="SDG74735.1"/>
    </source>
</evidence>
<evidence type="ECO:0008006" key="5">
    <source>
        <dbReference type="Google" id="ProtNLM"/>
    </source>
</evidence>
<dbReference type="AlphaFoldDB" id="A0A1G7WRX7"/>
<dbReference type="Proteomes" id="UP000217076">
    <property type="component" value="Unassembled WGS sequence"/>
</dbReference>
<feature type="signal peptide" evidence="2">
    <location>
        <begin position="1"/>
        <end position="18"/>
    </location>
</feature>
<evidence type="ECO:0000256" key="1">
    <source>
        <dbReference type="SAM" id="MobiDB-lite"/>
    </source>
</evidence>
<protein>
    <recommendedName>
        <fullName evidence="5">SmpA / OmlA family protein</fullName>
    </recommendedName>
</protein>
<evidence type="ECO:0000313" key="4">
    <source>
        <dbReference type="Proteomes" id="UP000217076"/>
    </source>
</evidence>
<gene>
    <name evidence="3" type="ORF">SAMN05421742_102302</name>
</gene>
<feature type="chain" id="PRO_5011546120" description="SmpA / OmlA family protein" evidence="2">
    <location>
        <begin position="19"/>
        <end position="168"/>
    </location>
</feature>
<feature type="region of interest" description="Disordered" evidence="1">
    <location>
        <begin position="22"/>
        <end position="61"/>
    </location>
</feature>
<sequence>MRHALPGAALLLTLAACAAPPPAATPPSALGEEPPTTSLTTRPAPIERRPSTLPGSGGLAGRVDPLRLGLAHWAADPTPPPVPPQALRPERPDGLIGQSAAAVALALGPPTLNRHEPPAQVWHYQGPSCLLDVFVYRDHDRETVTHVELRPRRVALPDPRTCLAELAG</sequence>
<keyword evidence="2" id="KW-0732">Signal</keyword>
<dbReference type="PROSITE" id="PS51257">
    <property type="entry name" value="PROKAR_LIPOPROTEIN"/>
    <property type="match status" value="1"/>
</dbReference>
<keyword evidence="4" id="KW-1185">Reference proteome</keyword>
<dbReference type="STRING" id="83401.SAMN05421742_102302"/>
<dbReference type="EMBL" id="FNCV01000002">
    <property type="protein sequence ID" value="SDG74735.1"/>
    <property type="molecule type" value="Genomic_DNA"/>
</dbReference>
<organism evidence="3 4">
    <name type="scientific">Roseospirillum parvum</name>
    <dbReference type="NCBI Taxonomy" id="83401"/>
    <lineage>
        <taxon>Bacteria</taxon>
        <taxon>Pseudomonadati</taxon>
        <taxon>Pseudomonadota</taxon>
        <taxon>Alphaproteobacteria</taxon>
        <taxon>Rhodospirillales</taxon>
        <taxon>Rhodospirillaceae</taxon>
        <taxon>Roseospirillum</taxon>
    </lineage>
</organism>